<comment type="caution">
    <text evidence="1">The sequence shown here is derived from an EMBL/GenBank/DDBJ whole genome shotgun (WGS) entry which is preliminary data.</text>
</comment>
<organism evidence="1 2">
    <name type="scientific">Cutibacterium avidum ATCC 25577</name>
    <dbReference type="NCBI Taxonomy" id="997355"/>
    <lineage>
        <taxon>Bacteria</taxon>
        <taxon>Bacillati</taxon>
        <taxon>Actinomycetota</taxon>
        <taxon>Actinomycetes</taxon>
        <taxon>Propionibacteriales</taxon>
        <taxon>Propionibacteriaceae</taxon>
        <taxon>Cutibacterium</taxon>
    </lineage>
</organism>
<evidence type="ECO:0000313" key="1">
    <source>
        <dbReference type="EMBL" id="EGY76943.1"/>
    </source>
</evidence>
<evidence type="ECO:0000313" key="2">
    <source>
        <dbReference type="Proteomes" id="UP000005332"/>
    </source>
</evidence>
<dbReference type="HOGENOM" id="CLU_3187647_0_0_11"/>
<reference evidence="1 2" key="1">
    <citation type="submission" date="2011-06" db="EMBL/GenBank/DDBJ databases">
        <authorList>
            <person name="Muzny D."/>
            <person name="Qin X."/>
            <person name="Deng J."/>
            <person name="Jiang H."/>
            <person name="Liu Y."/>
            <person name="Qu J."/>
            <person name="Song X.-Z."/>
            <person name="Zhang L."/>
            <person name="Thornton R."/>
            <person name="Coyle M."/>
            <person name="Francisco L."/>
            <person name="Jackson L."/>
            <person name="Javaid M."/>
            <person name="Korchina V."/>
            <person name="Kovar C."/>
            <person name="Mata R."/>
            <person name="Mathew T."/>
            <person name="Ngo R."/>
            <person name="Nguyen L."/>
            <person name="Nguyen N."/>
            <person name="Okwuonu G."/>
            <person name="Ongeri F."/>
            <person name="Pham C."/>
            <person name="Simmons D."/>
            <person name="Wilczek-Boney K."/>
            <person name="Hale W."/>
            <person name="Jakkamsetti A."/>
            <person name="Pham P."/>
            <person name="Ruth R."/>
            <person name="San Lucas F."/>
            <person name="Warren J."/>
            <person name="Zhang J."/>
            <person name="Zhao Z."/>
            <person name="Zhou C."/>
            <person name="Zhu D."/>
            <person name="Lee S."/>
            <person name="Bess C."/>
            <person name="Blankenburg K."/>
            <person name="Forbes L."/>
            <person name="Fu Q."/>
            <person name="Gubbala S."/>
            <person name="Hirani K."/>
            <person name="Jayaseelan J.C."/>
            <person name="Lara F."/>
            <person name="Munidasa M."/>
            <person name="Palculict T."/>
            <person name="Patil S."/>
            <person name="Pu L.-L."/>
            <person name="Saada N."/>
            <person name="Tang L."/>
            <person name="Weissenberger G."/>
            <person name="Zhu Y."/>
            <person name="Hemphill L."/>
            <person name="Shang Y."/>
            <person name="Youmans B."/>
            <person name="Ayvaz T."/>
            <person name="Ross M."/>
            <person name="Santibanez J."/>
            <person name="Aqrawi P."/>
            <person name="Gross S."/>
            <person name="Joshi V."/>
            <person name="Fowler G."/>
            <person name="Nazareth L."/>
            <person name="Reid J."/>
            <person name="Worley K."/>
            <person name="Petrosino J."/>
            <person name="Highlander S."/>
            <person name="Gibbs R."/>
        </authorList>
    </citation>
    <scope>NUCLEOTIDE SEQUENCE [LARGE SCALE GENOMIC DNA]</scope>
    <source>
        <strain evidence="1 2">ATCC 25577</strain>
    </source>
</reference>
<dbReference type="PATRIC" id="fig|997355.3.peg.1868"/>
<keyword evidence="1" id="KW-0436">Ligase</keyword>
<name>G4CZM4_9ACTN</name>
<dbReference type="EC" id="6.3.5.10" evidence="1"/>
<dbReference type="GO" id="GO:0051921">
    <property type="term" value="F:adenosylcobyric acid synthase (glutamine-hydrolyzing) activity"/>
    <property type="evidence" value="ECO:0007669"/>
    <property type="project" value="UniProtKB-EC"/>
</dbReference>
<proteinExistence type="predicted"/>
<dbReference type="Proteomes" id="UP000005332">
    <property type="component" value="Unassembled WGS sequence"/>
</dbReference>
<gene>
    <name evidence="1" type="primary">cobQ3</name>
    <name evidence="1" type="ORF">HMPREF9153_1896</name>
</gene>
<protein>
    <submittedName>
        <fullName evidence="1">Adenosylcobyric acid synthase</fullName>
        <ecNumber evidence="1">6.3.5.10</ecNumber>
    </submittedName>
</protein>
<sequence>MIITTKPSRVVPQRQLLANVASSTPDIAGFEAYQGLSRTEVTPLGA</sequence>
<keyword evidence="2" id="KW-1185">Reference proteome</keyword>
<dbReference type="EMBL" id="AGBA01000015">
    <property type="protein sequence ID" value="EGY76943.1"/>
    <property type="molecule type" value="Genomic_DNA"/>
</dbReference>
<accession>G4CZM4</accession>
<dbReference type="AlphaFoldDB" id="G4CZM4"/>